<name>A0ABX2GYL1_9FIRM</name>
<feature type="compositionally biased region" description="Polar residues" evidence="2">
    <location>
        <begin position="848"/>
        <end position="857"/>
    </location>
</feature>
<dbReference type="Gene3D" id="3.80.10.10">
    <property type="entry name" value="Ribonuclease Inhibitor"/>
    <property type="match status" value="1"/>
</dbReference>
<evidence type="ECO:0000256" key="1">
    <source>
        <dbReference type="ARBA" id="ARBA00004196"/>
    </source>
</evidence>
<feature type="region of interest" description="Disordered" evidence="2">
    <location>
        <begin position="844"/>
        <end position="881"/>
    </location>
</feature>
<keyword evidence="4" id="KW-1185">Reference proteome</keyword>
<feature type="region of interest" description="Disordered" evidence="2">
    <location>
        <begin position="1994"/>
        <end position="2013"/>
    </location>
</feature>
<sequence>MDKRKNKIFLKRAFSLMLSAVVLFTGLPLEMLAAPQSMESKVADEDVLLLQNDSISVRMSGKNGGFYISNVEGDKTIKSDNNKDLLYHSDDYDTSFTSFRITRNGETKDYIFGGDYSFEGIKSGGVTVSQDAKGLSAKWSLGELEFTQRLELANTGSNEHGMVMINYDVQNHGSEDVKVEARMLLDSAVGDQDFVYYEIPNTSYDSDIIKRECVLDAANIPTAFYAYDDIYSPTATASTVVSSKGMLKKVAFAHWNSLAATGFDFAPDETLDFTSDGNDQYGTADSAMAMYYDLGTIQSGKEGIVNTYYGVFSNEKTDLETDQVTFNMTSPSVLDLSADGKNYVSTCNRNTDGTFKEDGIIDIQATLKNISEKNDYKKVVIAAYASEGLTPLDEDQKEPIYETSYAVPYQSTYVDFTRGTEIKIPFYFRAKVDSASSYRKITFRVFNLPDSTDARLLYENLLYEGSTYILCPGGNGELPKITFHSATPEILYNDLTRHLYVSGSNFTMLEDKSRYTLYAQGASDSKKYEIPSENILIDPQENKLDILFTETMKPDTYQLSFEWTEPPTGVDKITTGDALKVVMSDDIRYRNDYYGILAVVQEKGKTGDQAKYQLKTYASEEAYAADKNNYEETLLFFQGSFIKDDTFDKGADGTNVKYVAKSISGEKDKVVINGCIDALNGTVEVSQKDGVINTDFNDITLNASVENTRIYKGNAAFTSIENGTEYGLVPYNMNGEEIEGFQDEEITLIYPAALNGLMTIAGMAFNLSFARLGMMYDGDADRVEELKVEDAEGFVMSFSAQLDLSFLIPTSKRGNTGEKVDKVNQNVFANDGAKADTLRNAYKKTYKPTGSSSGSLTKNNKKTKVANNQNNKKEGDDDGDTDAKVEVKNVLYGMNQGFIGVNFSAEVKIPGYTDSMPNIEGTLEVNTVNDWSMGVEGSASFLKSITLEIKLGIKSKNKIPVVDNLYFYVEGIKPGINLDSFGVCWIIGGGGGFENLYDTIFCCSEVPPIKLLLSVSFNLFQVLEARADMSLGLTGFGIKVSNLKVANTDIKIMEYAKLETQWIPYFKTLVQCSINYMGIIDGKGYIVIDASSDAQEAFEAYAQAIVSIPDVIPLIGGIQIGGAALGLNTKRIWGALKVLGFSTGISYAYGGDLSFGSQAKVNPTYPQYLEEARSTEGISGRWYAVGYDEEKQDMLYMSIGPNIYQKDSSENSTLADADGKISSSLRSDITRTTHNVTLGNFQDGVAQVLSIAFSAESLEEAKAGKEGLKVTDENGTPYPIQYYDNDKTDEQNETANANFTYDEEKKEATLVVSFTDPSLANKTYTIKTASSSELILYGVDPLPEVTTVQMDKQNYSSADNRINLTWTGNDKMSDLEKLDIYILENPDSEENGGTPIASLTGADIAKGKAAITIPDTMESGKYYVRLVYSQEEVTTGIVDTANAFAYTNSSQPETITAIHAENAGDLQIRASLDTVTDDKCQGALFKVYEVGANGEKEELSDYNVSAVKDEENQIYAVLGGSSESRSVDENGKETVETIGLIAGTKYVISATPFNKLLDGDGNLTGIVYGKETFGEVLTLNEPQKAKITLAADQKVYQVGRSENEKDEDGNVTEKIVMYDTYAASSVNFTAKADMAVSGTWVLDGEEVKTGTFEHTSEIAIPLKDLADGDHTLQIYGKNEKGDGFDQSFVFNIDTTPPTLMLTSPTNGSGFAEDGTLTISGITEPDAKLTITVDGKPLAREKTLGDLGTALGEGNEFAYEVNIGSGYYKKEVEITVSDAVGNKETARNSVYNDGMGNIKNLDIALSADTTETTQKQWISYTNKNLFLKDADGVEVALQLCAVTENDQKIILNDLDTVDLEVHAVSGTAAIEGNKLTVSKDGHGFVQGRWNLADGAAMTASFTYGAEVLGQIEEEKGLQVIYHANGGSGAMTDPNSPYKKYDTVQAANCGFKYNGMEFVSWNTKADGSGTTYLPGDKFYITETTELYAIWKKVSNPTTEKPSTEKPSPTPSDKPKDVVIGKIYPVGKARYKVTSKKAVMLVSYKKPGAKKMNIPSTVRINGRQFKVTAIGAKVCKGNKKLTTVTIGKNVKSIAAKAFYKNKNLKKINIKSVTIAKIGKNAFKGIHKKAVFVVPKKAKKKLRKKLTAKVGFKKKTMKIK</sequence>
<proteinExistence type="predicted"/>
<feature type="compositionally biased region" description="Basic and acidic residues" evidence="2">
    <location>
        <begin position="871"/>
        <end position="881"/>
    </location>
</feature>
<dbReference type="Proteomes" id="UP000821846">
    <property type="component" value="Unassembled WGS sequence"/>
</dbReference>
<dbReference type="EMBL" id="JAAWUZ010000015">
    <property type="protein sequence ID" value="NSG29809.1"/>
    <property type="molecule type" value="Genomic_DNA"/>
</dbReference>
<dbReference type="InterPro" id="IPR032675">
    <property type="entry name" value="LRR_dom_sf"/>
</dbReference>
<dbReference type="Pfam" id="PF13306">
    <property type="entry name" value="LRR_5"/>
    <property type="match status" value="1"/>
</dbReference>
<dbReference type="InterPro" id="IPR013378">
    <property type="entry name" value="InlB-like_B-rpt"/>
</dbReference>
<gene>
    <name evidence="3" type="ORF">HFM93_05865</name>
</gene>
<dbReference type="Gene3D" id="2.60.40.4270">
    <property type="entry name" value="Listeria-Bacteroides repeat domain"/>
    <property type="match status" value="1"/>
</dbReference>
<reference evidence="3 4" key="1">
    <citation type="journal article" date="2020" name="Cell Host Microbe">
        <title>Functional and Genomic Variation between Human-Derived Isolates of Lachnospiraceae Reveals Inter- and Intra-Species Diversity.</title>
        <authorList>
            <person name="Sorbara M.T."/>
            <person name="Littmann E.R."/>
            <person name="Fontana E."/>
            <person name="Moody T.U."/>
            <person name="Kohout C.E."/>
            <person name="Gjonbalaj M."/>
            <person name="Eaton V."/>
            <person name="Seok R."/>
            <person name="Leiner I.M."/>
            <person name="Pamer E.G."/>
        </authorList>
    </citation>
    <scope>NUCLEOTIDE SEQUENCE [LARGE SCALE GENOMIC DNA]</scope>
    <source>
        <strain evidence="3 4">MSK.14.16</strain>
    </source>
</reference>
<dbReference type="InterPro" id="IPR042229">
    <property type="entry name" value="Listeria/Bacterioides_rpt_sf"/>
</dbReference>
<feature type="compositionally biased region" description="Low complexity" evidence="2">
    <location>
        <begin position="1994"/>
        <end position="2004"/>
    </location>
</feature>
<evidence type="ECO:0000313" key="3">
    <source>
        <dbReference type="EMBL" id="NSG29809.1"/>
    </source>
</evidence>
<comment type="subcellular location">
    <subcellularLocation>
        <location evidence="1">Cell envelope</location>
    </subcellularLocation>
</comment>
<comment type="caution">
    <text evidence="3">The sequence shown here is derived from an EMBL/GenBank/DDBJ whole genome shotgun (WGS) entry which is preliminary data.</text>
</comment>
<dbReference type="RefSeq" id="WP_173866072.1">
    <property type="nucleotide sequence ID" value="NZ_JAAWUU010000014.1"/>
</dbReference>
<organism evidence="3 4">
    <name type="scientific">Faecalicatena fissicatena</name>
    <dbReference type="NCBI Taxonomy" id="290055"/>
    <lineage>
        <taxon>Bacteria</taxon>
        <taxon>Bacillati</taxon>
        <taxon>Bacillota</taxon>
        <taxon>Clostridia</taxon>
        <taxon>Lachnospirales</taxon>
        <taxon>Lachnospiraceae</taxon>
        <taxon>Faecalicatena</taxon>
    </lineage>
</organism>
<dbReference type="Pfam" id="PF09479">
    <property type="entry name" value="Flg_new"/>
    <property type="match status" value="1"/>
</dbReference>
<accession>A0ABX2GYL1</accession>
<protein>
    <submittedName>
        <fullName evidence="3">Leucine-rich repeat protein</fullName>
    </submittedName>
</protein>
<evidence type="ECO:0000256" key="2">
    <source>
        <dbReference type="SAM" id="MobiDB-lite"/>
    </source>
</evidence>
<dbReference type="InterPro" id="IPR026906">
    <property type="entry name" value="LRR_5"/>
</dbReference>
<evidence type="ECO:0000313" key="4">
    <source>
        <dbReference type="Proteomes" id="UP000821846"/>
    </source>
</evidence>